<evidence type="ECO:0000256" key="6">
    <source>
        <dbReference type="SAM" id="Phobius"/>
    </source>
</evidence>
<evidence type="ECO:0000259" key="7">
    <source>
        <dbReference type="PROSITE" id="PS50259"/>
    </source>
</evidence>
<comment type="subcellular location">
    <subcellularLocation>
        <location evidence="1">Membrane</location>
        <topology evidence="1">Multi-pass membrane protein</topology>
    </subcellularLocation>
</comment>
<feature type="domain" description="G-protein coupled receptors family 3 profile" evidence="7">
    <location>
        <begin position="23"/>
        <end position="286"/>
    </location>
</feature>
<feature type="transmembrane region" description="Helical" evidence="6">
    <location>
        <begin position="60"/>
        <end position="78"/>
    </location>
</feature>
<feature type="transmembrane region" description="Helical" evidence="6">
    <location>
        <begin position="134"/>
        <end position="155"/>
    </location>
</feature>
<evidence type="ECO:0000256" key="5">
    <source>
        <dbReference type="ARBA" id="ARBA00023180"/>
    </source>
</evidence>
<dbReference type="InterPro" id="IPR017978">
    <property type="entry name" value="GPCR_3_C"/>
</dbReference>
<keyword evidence="3 6" id="KW-1133">Transmembrane helix</keyword>
<dbReference type="GO" id="GO:0016020">
    <property type="term" value="C:membrane"/>
    <property type="evidence" value="ECO:0007669"/>
    <property type="project" value="UniProtKB-SubCell"/>
</dbReference>
<dbReference type="GO" id="GO:0004930">
    <property type="term" value="F:G protein-coupled receptor activity"/>
    <property type="evidence" value="ECO:0007669"/>
    <property type="project" value="InterPro"/>
</dbReference>
<keyword evidence="4 6" id="KW-0472">Membrane</keyword>
<keyword evidence="9" id="KW-1185">Reference proteome</keyword>
<feature type="transmembrane region" description="Helical" evidence="6">
    <location>
        <begin position="186"/>
        <end position="202"/>
    </location>
</feature>
<name>A0AAU9WS58_9CNID</name>
<keyword evidence="5" id="KW-0325">Glycoprotein</keyword>
<evidence type="ECO:0000313" key="9">
    <source>
        <dbReference type="Proteomes" id="UP001159428"/>
    </source>
</evidence>
<evidence type="ECO:0000313" key="8">
    <source>
        <dbReference type="EMBL" id="CAH3123771.1"/>
    </source>
</evidence>
<dbReference type="PROSITE" id="PS50259">
    <property type="entry name" value="G_PROTEIN_RECEP_F3_4"/>
    <property type="match status" value="1"/>
</dbReference>
<evidence type="ECO:0000256" key="4">
    <source>
        <dbReference type="ARBA" id="ARBA00023136"/>
    </source>
</evidence>
<feature type="transmembrane region" description="Helical" evidence="6">
    <location>
        <begin position="214"/>
        <end position="233"/>
    </location>
</feature>
<sequence>MPDEKRVNCLPKPVINVDPSSSLLLFTLSLSATGILCTLFMLGVFVILKHHPVIKASSRGLSCILLVGIMISFAESFVDLMEPHKRVCSLRGYTCLGHVTCYAVMTSKVLRVNRLFNSSLRKTLNPTFVSTRSQLGFIGFILGIALLFSTIWGFFTYQDSVLRIYSAKEVIVQCNISNPHVVVTNSFYLSLLALCGVYTFKTRKLPKQFKETKSLGLAIYTAATLHLIVLSVVCTMNSQNLIRGRVVRLSYPLAASAVLFPLFSAKLYSIIFRAEKMVKQLPKRKPRAGDIPQRYANSSLLLRMNQSTPDLLRRRPENVFNLHLGSFPEDVRSYAGSLATVSDDARSRATSIDTLRSNSGWLDRCLTLGEVTRRGDRDSQLKNEKNYDHSFYSTWL</sequence>
<evidence type="ECO:0000256" key="3">
    <source>
        <dbReference type="ARBA" id="ARBA00022989"/>
    </source>
</evidence>
<dbReference type="PRINTS" id="PR00248">
    <property type="entry name" value="GPCRMGR"/>
</dbReference>
<accession>A0AAU9WS58</accession>
<reference evidence="8 9" key="1">
    <citation type="submission" date="2022-05" db="EMBL/GenBank/DDBJ databases">
        <authorList>
            <consortium name="Genoscope - CEA"/>
            <person name="William W."/>
        </authorList>
    </citation>
    <scope>NUCLEOTIDE SEQUENCE [LARGE SCALE GENOMIC DNA]</scope>
</reference>
<feature type="transmembrane region" description="Helical" evidence="6">
    <location>
        <begin position="23"/>
        <end position="48"/>
    </location>
</feature>
<comment type="caution">
    <text evidence="8">The sequence shown here is derived from an EMBL/GenBank/DDBJ whole genome shotgun (WGS) entry which is preliminary data.</text>
</comment>
<protein>
    <recommendedName>
        <fullName evidence="7">G-protein coupled receptors family 3 profile domain-containing protein</fullName>
    </recommendedName>
</protein>
<dbReference type="AlphaFoldDB" id="A0AAU9WS58"/>
<evidence type="ECO:0000256" key="1">
    <source>
        <dbReference type="ARBA" id="ARBA00004141"/>
    </source>
</evidence>
<dbReference type="Pfam" id="PF00003">
    <property type="entry name" value="7tm_3"/>
    <property type="match status" value="1"/>
</dbReference>
<keyword evidence="2 6" id="KW-0812">Transmembrane</keyword>
<dbReference type="EMBL" id="CALNXJ010000020">
    <property type="protein sequence ID" value="CAH3123771.1"/>
    <property type="molecule type" value="Genomic_DNA"/>
</dbReference>
<dbReference type="Proteomes" id="UP001159428">
    <property type="component" value="Unassembled WGS sequence"/>
</dbReference>
<dbReference type="InterPro" id="IPR050726">
    <property type="entry name" value="mGluR"/>
</dbReference>
<dbReference type="InterPro" id="IPR000337">
    <property type="entry name" value="GPCR_3"/>
</dbReference>
<organism evidence="8 9">
    <name type="scientific">Pocillopora meandrina</name>
    <dbReference type="NCBI Taxonomy" id="46732"/>
    <lineage>
        <taxon>Eukaryota</taxon>
        <taxon>Metazoa</taxon>
        <taxon>Cnidaria</taxon>
        <taxon>Anthozoa</taxon>
        <taxon>Hexacorallia</taxon>
        <taxon>Scleractinia</taxon>
        <taxon>Astrocoeniina</taxon>
        <taxon>Pocilloporidae</taxon>
        <taxon>Pocillopora</taxon>
    </lineage>
</organism>
<gene>
    <name evidence="8" type="ORF">PMEA_00011516</name>
</gene>
<proteinExistence type="predicted"/>
<evidence type="ECO:0000256" key="2">
    <source>
        <dbReference type="ARBA" id="ARBA00022692"/>
    </source>
</evidence>
<dbReference type="PANTHER" id="PTHR24060">
    <property type="entry name" value="METABOTROPIC GLUTAMATE RECEPTOR"/>
    <property type="match status" value="1"/>
</dbReference>
<feature type="transmembrane region" description="Helical" evidence="6">
    <location>
        <begin position="253"/>
        <end position="274"/>
    </location>
</feature>